<keyword evidence="4 7" id="KW-1133">Transmembrane helix</keyword>
<gene>
    <name evidence="8" type="ORF">ABS361_20075</name>
</gene>
<organism evidence="8">
    <name type="scientific">Methyloraptor flagellatus</name>
    <dbReference type="NCBI Taxonomy" id="3162530"/>
    <lineage>
        <taxon>Bacteria</taxon>
        <taxon>Pseudomonadati</taxon>
        <taxon>Pseudomonadota</taxon>
        <taxon>Alphaproteobacteria</taxon>
        <taxon>Hyphomicrobiales</taxon>
        <taxon>Ancalomicrobiaceae</taxon>
        <taxon>Methyloraptor</taxon>
    </lineage>
</organism>
<dbReference type="PANTHER" id="PTHR21716">
    <property type="entry name" value="TRANSMEMBRANE PROTEIN"/>
    <property type="match status" value="1"/>
</dbReference>
<evidence type="ECO:0000256" key="3">
    <source>
        <dbReference type="ARBA" id="ARBA00022692"/>
    </source>
</evidence>
<evidence type="ECO:0000256" key="1">
    <source>
        <dbReference type="ARBA" id="ARBA00004141"/>
    </source>
</evidence>
<dbReference type="PANTHER" id="PTHR21716:SF62">
    <property type="entry name" value="TRANSPORT PROTEIN YDBI-RELATED"/>
    <property type="match status" value="1"/>
</dbReference>
<reference evidence="8" key="1">
    <citation type="submission" date="2024-06" db="EMBL/GenBank/DDBJ databases">
        <title>Methylostella associata gen. nov., sp. nov., a novel Ancalomicrobiaceae-affiliated facultatively methylotrophic bacteria that feed on methanotrophs of the genus Methylococcus.</title>
        <authorList>
            <person name="Saltykova V."/>
            <person name="Danilova O.V."/>
            <person name="Oshkin I.Y."/>
            <person name="Belova S.E."/>
            <person name="Pimenov N.V."/>
            <person name="Dedysh S.N."/>
        </authorList>
    </citation>
    <scope>NUCLEOTIDE SEQUENCE</scope>
    <source>
        <strain evidence="8">S20</strain>
    </source>
</reference>
<accession>A0AAU7X9P9</accession>
<feature type="transmembrane region" description="Helical" evidence="7">
    <location>
        <begin position="21"/>
        <end position="41"/>
    </location>
</feature>
<evidence type="ECO:0000256" key="2">
    <source>
        <dbReference type="ARBA" id="ARBA00009773"/>
    </source>
</evidence>
<dbReference type="KEGG" id="mflg:ABS361_20075"/>
<dbReference type="RefSeq" id="WP_407049383.1">
    <property type="nucleotide sequence ID" value="NZ_CP158568.1"/>
</dbReference>
<dbReference type="InterPro" id="IPR002549">
    <property type="entry name" value="AI-2E-like"/>
</dbReference>
<feature type="region of interest" description="Disordered" evidence="6">
    <location>
        <begin position="358"/>
        <end position="404"/>
    </location>
</feature>
<feature type="transmembrane region" description="Helical" evidence="7">
    <location>
        <begin position="263"/>
        <end position="287"/>
    </location>
</feature>
<sequence length="404" mass="41685">MREEPERAARASGESGAIGEAAYVRRVLITLGLVALALFLWEVRHALLLTFTAGVLAVLIGAAVGPIHRTTGLARPHAVALVVVSVLALLVLVGSLVGTQVGVQVRALATAVPERLDAIGQRYGLDLAHAGNSQSGGLGQIYETVVGPMTTFGLGAATALTEAVLVLIGAAYLAIAPEVYVSGAVKLFPKAQQERAAATILACGNALRLWALAQGIAMVLIGIMAGFGAWAIDLPAPIAIGLFAGLTEFVPVLGPIAGAVPPLLLALGQGLEPAAWTLALFVAIQQVESNVITPLLQKRMVSIPPALQLFAVIAFGLVFGTLGLLVAAPLTVVVYVAVQKLYVRETLGVPVVVAGQEGEGQKGTDGEEPDADRAGQAPARAASRARRWPSAARRRRAAPRRCGP</sequence>
<dbReference type="GO" id="GO:0016020">
    <property type="term" value="C:membrane"/>
    <property type="evidence" value="ECO:0007669"/>
    <property type="project" value="UniProtKB-SubCell"/>
</dbReference>
<feature type="compositionally biased region" description="Basic residues" evidence="6">
    <location>
        <begin position="383"/>
        <end position="404"/>
    </location>
</feature>
<evidence type="ECO:0000256" key="4">
    <source>
        <dbReference type="ARBA" id="ARBA00022989"/>
    </source>
</evidence>
<feature type="transmembrane region" description="Helical" evidence="7">
    <location>
        <begin position="79"/>
        <end position="98"/>
    </location>
</feature>
<feature type="transmembrane region" description="Helical" evidence="7">
    <location>
        <begin position="307"/>
        <end position="338"/>
    </location>
</feature>
<comment type="similarity">
    <text evidence="2">Belongs to the autoinducer-2 exporter (AI-2E) (TC 2.A.86) family.</text>
</comment>
<evidence type="ECO:0000256" key="6">
    <source>
        <dbReference type="SAM" id="MobiDB-lite"/>
    </source>
</evidence>
<name>A0AAU7X9P9_9HYPH</name>
<keyword evidence="5 7" id="KW-0472">Membrane</keyword>
<feature type="transmembrane region" description="Helical" evidence="7">
    <location>
        <begin position="163"/>
        <end position="188"/>
    </location>
</feature>
<protein>
    <submittedName>
        <fullName evidence="8">AI-2E family transporter</fullName>
    </submittedName>
</protein>
<dbReference type="EMBL" id="CP158568">
    <property type="protein sequence ID" value="XBY44291.1"/>
    <property type="molecule type" value="Genomic_DNA"/>
</dbReference>
<dbReference type="AlphaFoldDB" id="A0AAU7X9P9"/>
<feature type="transmembrane region" description="Helical" evidence="7">
    <location>
        <begin position="47"/>
        <end position="67"/>
    </location>
</feature>
<proteinExistence type="inferred from homology"/>
<dbReference type="GO" id="GO:0055085">
    <property type="term" value="P:transmembrane transport"/>
    <property type="evidence" value="ECO:0007669"/>
    <property type="project" value="TreeGrafter"/>
</dbReference>
<dbReference type="Pfam" id="PF01594">
    <property type="entry name" value="AI-2E_transport"/>
    <property type="match status" value="1"/>
</dbReference>
<feature type="transmembrane region" description="Helical" evidence="7">
    <location>
        <begin position="209"/>
        <end position="232"/>
    </location>
</feature>
<evidence type="ECO:0000256" key="5">
    <source>
        <dbReference type="ARBA" id="ARBA00023136"/>
    </source>
</evidence>
<evidence type="ECO:0000313" key="8">
    <source>
        <dbReference type="EMBL" id="XBY44291.1"/>
    </source>
</evidence>
<evidence type="ECO:0000256" key="7">
    <source>
        <dbReference type="SAM" id="Phobius"/>
    </source>
</evidence>
<keyword evidence="3 7" id="KW-0812">Transmembrane</keyword>
<comment type="subcellular location">
    <subcellularLocation>
        <location evidence="1">Membrane</location>
        <topology evidence="1">Multi-pass membrane protein</topology>
    </subcellularLocation>
</comment>